<keyword evidence="1" id="KW-0378">Hydrolase</keyword>
<dbReference type="GO" id="GO:0005975">
    <property type="term" value="P:carbohydrate metabolic process"/>
    <property type="evidence" value="ECO:0007669"/>
    <property type="project" value="InterPro"/>
</dbReference>
<dbReference type="InterPro" id="IPR044791">
    <property type="entry name" value="Beta-glucanase/XTH"/>
</dbReference>
<reference evidence="5" key="1">
    <citation type="submission" date="2020-11" db="EMBL/GenBank/DDBJ databases">
        <authorList>
            <person name="Tran Van P."/>
        </authorList>
    </citation>
    <scope>NUCLEOTIDE SEQUENCE</scope>
</reference>
<dbReference type="SUPFAM" id="SSF49899">
    <property type="entry name" value="Concanavalin A-like lectins/glucanases"/>
    <property type="match status" value="2"/>
</dbReference>
<dbReference type="Pfam" id="PF00722">
    <property type="entry name" value="Glyco_hydro_16"/>
    <property type="match status" value="2"/>
</dbReference>
<dbReference type="EMBL" id="OB685576">
    <property type="protein sequence ID" value="CAD7237188.1"/>
    <property type="molecule type" value="Genomic_DNA"/>
</dbReference>
<protein>
    <recommendedName>
        <fullName evidence="4">GH16 domain-containing protein</fullName>
    </recommendedName>
</protein>
<feature type="active site" description="Proton donor" evidence="3">
    <location>
        <position position="92"/>
    </location>
</feature>
<dbReference type="InterPro" id="IPR008264">
    <property type="entry name" value="Beta_glucanase"/>
</dbReference>
<feature type="domain" description="GH16" evidence="4">
    <location>
        <begin position="1"/>
        <end position="188"/>
    </location>
</feature>
<dbReference type="OrthoDB" id="4781at2759"/>
<evidence type="ECO:0000256" key="2">
    <source>
        <dbReference type="ARBA" id="ARBA00023295"/>
    </source>
</evidence>
<dbReference type="PROSITE" id="PS51762">
    <property type="entry name" value="GH16_2"/>
    <property type="match status" value="2"/>
</dbReference>
<accession>A0A7R8WXT3</accession>
<dbReference type="InterPro" id="IPR013320">
    <property type="entry name" value="ConA-like_dom_sf"/>
</dbReference>
<feature type="domain" description="GH16" evidence="4">
    <location>
        <begin position="181"/>
        <end position="405"/>
    </location>
</feature>
<feature type="active site" description="Nucleophile" evidence="3">
    <location>
        <position position="88"/>
    </location>
</feature>
<name>A0A7R8WXT3_9CRUS</name>
<dbReference type="AlphaFoldDB" id="A0A7R8WXT3"/>
<dbReference type="GO" id="GO:0004553">
    <property type="term" value="F:hydrolase activity, hydrolyzing O-glycosyl compounds"/>
    <property type="evidence" value="ECO:0007669"/>
    <property type="project" value="InterPro"/>
</dbReference>
<dbReference type="InterPro" id="IPR008263">
    <property type="entry name" value="GH16_AS"/>
</dbReference>
<gene>
    <name evidence="5" type="ORF">CTOB1V02_LOCUS15003</name>
</gene>
<feature type="non-terminal residue" evidence="5">
    <location>
        <position position="1"/>
    </location>
</feature>
<organism evidence="5">
    <name type="scientific">Cyprideis torosa</name>
    <dbReference type="NCBI Taxonomy" id="163714"/>
    <lineage>
        <taxon>Eukaryota</taxon>
        <taxon>Metazoa</taxon>
        <taxon>Ecdysozoa</taxon>
        <taxon>Arthropoda</taxon>
        <taxon>Crustacea</taxon>
        <taxon>Oligostraca</taxon>
        <taxon>Ostracoda</taxon>
        <taxon>Podocopa</taxon>
        <taxon>Podocopida</taxon>
        <taxon>Cytherocopina</taxon>
        <taxon>Cytheroidea</taxon>
        <taxon>Cytherideidae</taxon>
        <taxon>Cyprideis</taxon>
    </lineage>
</organism>
<evidence type="ECO:0000256" key="3">
    <source>
        <dbReference type="PIRSR" id="PIRSR608264-1"/>
    </source>
</evidence>
<dbReference type="Gene3D" id="2.60.120.200">
    <property type="match status" value="2"/>
</dbReference>
<dbReference type="PROSITE" id="PS01034">
    <property type="entry name" value="GH16_1"/>
    <property type="match status" value="2"/>
</dbReference>
<dbReference type="InterPro" id="IPR000757">
    <property type="entry name" value="Beta-glucanase-like"/>
</dbReference>
<keyword evidence="2" id="KW-0326">Glycosidase</keyword>
<sequence length="405" mass="45179">NGYYSDSGWRSDHATYTNGQLTIQLDSTPCQTNQSLCSNQPLASTEVRTNALYGYGTLEARLKPAKGEGLVTAFFKYTGPSDGNPADEVDFEFLGNDTTKVQLNYFTAGQGGHEVFIDLGFDAADDFHTYTIRQTPDEIEWLVDGISVHTVNGPNLPSYPGRIMLSLWAVDPATVLRNWAGTYRLEDLPKQAVFDYVTFTEEASSGFDDLFNNLNFDRWHLANGWYLPYWSDNYWRADHIKIDNGEAILTVDDIPCASAPTDCKGQPLASPELRSNEFYGYGYVEGELKVAKGDGLITALFKYTGPSDGNEHQEIDFEFLGNDTTRVQLNYFVNGEGSHETFIDLGFDASAGYHTYGINHTPTKIEWYIDGQMVHRVSGQFPDTPARLMVSVWVAAKGTVLENWA</sequence>
<feature type="non-terminal residue" evidence="5">
    <location>
        <position position="405"/>
    </location>
</feature>
<evidence type="ECO:0000259" key="4">
    <source>
        <dbReference type="PROSITE" id="PS51762"/>
    </source>
</evidence>
<dbReference type="PRINTS" id="PR00737">
    <property type="entry name" value="GLHYDRLASE16"/>
</dbReference>
<evidence type="ECO:0000313" key="5">
    <source>
        <dbReference type="EMBL" id="CAD7237188.1"/>
    </source>
</evidence>
<proteinExistence type="predicted"/>
<dbReference type="PANTHER" id="PTHR31062">
    <property type="entry name" value="XYLOGLUCAN ENDOTRANSGLUCOSYLASE/HYDROLASE PROTEIN 8-RELATED"/>
    <property type="match status" value="1"/>
</dbReference>
<evidence type="ECO:0000256" key="1">
    <source>
        <dbReference type="ARBA" id="ARBA00022801"/>
    </source>
</evidence>